<evidence type="ECO:0000256" key="1">
    <source>
        <dbReference type="ARBA" id="ARBA00004409"/>
    </source>
</evidence>
<gene>
    <name evidence="13" type="ORF">PPYR_02193</name>
</gene>
<accession>A0A1Y1NFM2</accession>
<dbReference type="EMBL" id="GEZM01004707">
    <property type="protein sequence ID" value="JAV96328.1"/>
    <property type="molecule type" value="Transcribed_RNA"/>
</dbReference>
<evidence type="ECO:0000256" key="3">
    <source>
        <dbReference type="ARBA" id="ARBA00022448"/>
    </source>
</evidence>
<dbReference type="Gene3D" id="1.20.58.70">
    <property type="match status" value="1"/>
</dbReference>
<keyword evidence="14" id="KW-1185">Reference proteome</keyword>
<dbReference type="Proteomes" id="UP000327044">
    <property type="component" value="Unassembled WGS sequence"/>
</dbReference>
<keyword evidence="9 10" id="KW-0472">Membrane</keyword>
<proteinExistence type="inferred from homology"/>
<evidence type="ECO:0000256" key="9">
    <source>
        <dbReference type="ARBA" id="ARBA00023136"/>
    </source>
</evidence>
<evidence type="ECO:0000256" key="2">
    <source>
        <dbReference type="ARBA" id="ARBA00009063"/>
    </source>
</evidence>
<reference evidence="13 14" key="2">
    <citation type="journal article" date="2018" name="Elife">
        <title>Firefly genomes illuminate parallel origins of bioluminescence in beetles.</title>
        <authorList>
            <person name="Fallon T.R."/>
            <person name="Lower S.E."/>
            <person name="Chang C.H."/>
            <person name="Bessho-Uehara M."/>
            <person name="Martin G.J."/>
            <person name="Bewick A.J."/>
            <person name="Behringer M."/>
            <person name="Debat H.J."/>
            <person name="Wong I."/>
            <person name="Day J.C."/>
            <person name="Suvorov A."/>
            <person name="Silva C.J."/>
            <person name="Stanger-Hall K.F."/>
            <person name="Hall D.W."/>
            <person name="Schmitz R.J."/>
            <person name="Nelson D.R."/>
            <person name="Lewis S.M."/>
            <person name="Shigenobu S."/>
            <person name="Bybee S.M."/>
            <person name="Larracuente A.M."/>
            <person name="Oba Y."/>
            <person name="Weng J.K."/>
        </authorList>
    </citation>
    <scope>NUCLEOTIDE SEQUENCE [LARGE SCALE GENOMIC DNA]</scope>
    <source>
        <strain evidence="13">1611_PpyrPB1</strain>
        <tissue evidence="13">Whole body</tissue>
    </source>
</reference>
<evidence type="ECO:0000256" key="8">
    <source>
        <dbReference type="ARBA" id="ARBA00023054"/>
    </source>
</evidence>
<name>A0A1Y1NFM2_PHOPY</name>
<reference evidence="12" key="1">
    <citation type="journal article" date="2016" name="Sci. Rep.">
        <title>Molecular characterization of firefly nuptial gifts: a multi-omics approach sheds light on postcopulatory sexual selection.</title>
        <authorList>
            <person name="Al-Wathiqui N."/>
            <person name="Fallon T.R."/>
            <person name="South A."/>
            <person name="Weng J.K."/>
            <person name="Lewis S.M."/>
        </authorList>
    </citation>
    <scope>NUCLEOTIDE SEQUENCE</scope>
</reference>
<dbReference type="PANTHER" id="PTHR19957:SF83">
    <property type="entry name" value="SYNTAXIN-16"/>
    <property type="match status" value="1"/>
</dbReference>
<dbReference type="InterPro" id="IPR000727">
    <property type="entry name" value="T_SNARE_dom"/>
</dbReference>
<comment type="subcellular location">
    <subcellularLocation>
        <location evidence="1">Golgi apparatus membrane</location>
        <topology evidence="1">Single-pass type IV membrane protein</topology>
    </subcellularLocation>
</comment>
<dbReference type="GO" id="GO:0006906">
    <property type="term" value="P:vesicle fusion"/>
    <property type="evidence" value="ECO:0007669"/>
    <property type="project" value="TreeGrafter"/>
</dbReference>
<evidence type="ECO:0000313" key="12">
    <source>
        <dbReference type="EMBL" id="JAV96328.1"/>
    </source>
</evidence>
<dbReference type="SUPFAM" id="SSF47661">
    <property type="entry name" value="t-snare proteins"/>
    <property type="match status" value="1"/>
</dbReference>
<dbReference type="CDD" id="cd15845">
    <property type="entry name" value="SNARE_syntaxin16"/>
    <property type="match status" value="1"/>
</dbReference>
<keyword evidence="5" id="KW-0653">Protein transport</keyword>
<evidence type="ECO:0000256" key="7">
    <source>
        <dbReference type="ARBA" id="ARBA00023034"/>
    </source>
</evidence>
<dbReference type="SMART" id="SM00397">
    <property type="entry name" value="t_SNARE"/>
    <property type="match status" value="1"/>
</dbReference>
<dbReference type="GO" id="GO:0005484">
    <property type="term" value="F:SNAP receptor activity"/>
    <property type="evidence" value="ECO:0007669"/>
    <property type="project" value="InterPro"/>
</dbReference>
<dbReference type="PROSITE" id="PS00914">
    <property type="entry name" value="SYNTAXIN"/>
    <property type="match status" value="1"/>
</dbReference>
<dbReference type="Pfam" id="PF05739">
    <property type="entry name" value="SNARE"/>
    <property type="match status" value="1"/>
</dbReference>
<evidence type="ECO:0000313" key="14">
    <source>
        <dbReference type="Proteomes" id="UP000327044"/>
    </source>
</evidence>
<dbReference type="GO" id="GO:0000149">
    <property type="term" value="F:SNARE binding"/>
    <property type="evidence" value="ECO:0007669"/>
    <property type="project" value="TreeGrafter"/>
</dbReference>
<dbReference type="InParanoid" id="A0A1Y1NFM2"/>
<evidence type="ECO:0000256" key="4">
    <source>
        <dbReference type="ARBA" id="ARBA00022692"/>
    </source>
</evidence>
<keyword evidence="4 10" id="KW-0812">Transmembrane</keyword>
<feature type="domain" description="T-SNARE coiled-coil homology" evidence="11">
    <location>
        <begin position="217"/>
        <end position="279"/>
    </location>
</feature>
<dbReference type="GO" id="GO:0000139">
    <property type="term" value="C:Golgi membrane"/>
    <property type="evidence" value="ECO:0007669"/>
    <property type="project" value="UniProtKB-SubCell"/>
</dbReference>
<dbReference type="GO" id="GO:0048278">
    <property type="term" value="P:vesicle docking"/>
    <property type="evidence" value="ECO:0007669"/>
    <property type="project" value="TreeGrafter"/>
</dbReference>
<keyword evidence="3" id="KW-0813">Transport</keyword>
<keyword evidence="7" id="KW-0333">Golgi apparatus</keyword>
<feature type="transmembrane region" description="Helical" evidence="10">
    <location>
        <begin position="289"/>
        <end position="309"/>
    </location>
</feature>
<dbReference type="GO" id="GO:0031201">
    <property type="term" value="C:SNARE complex"/>
    <property type="evidence" value="ECO:0007669"/>
    <property type="project" value="TreeGrafter"/>
</dbReference>
<dbReference type="PROSITE" id="PS50192">
    <property type="entry name" value="T_SNARE"/>
    <property type="match status" value="1"/>
</dbReference>
<comment type="similarity">
    <text evidence="2">Belongs to the syntaxin family.</text>
</comment>
<dbReference type="GO" id="GO:0006886">
    <property type="term" value="P:intracellular protein transport"/>
    <property type="evidence" value="ECO:0007669"/>
    <property type="project" value="InterPro"/>
</dbReference>
<keyword evidence="6 10" id="KW-1133">Transmembrane helix</keyword>
<protein>
    <recommendedName>
        <fullName evidence="11">t-SNARE coiled-coil homology domain-containing protein</fullName>
    </recommendedName>
</protein>
<dbReference type="InterPro" id="IPR045242">
    <property type="entry name" value="Syntaxin"/>
</dbReference>
<keyword evidence="8" id="KW-0175">Coiled coil</keyword>
<evidence type="ECO:0000256" key="10">
    <source>
        <dbReference type="SAM" id="Phobius"/>
    </source>
</evidence>
<sequence>MVTRNLSEVFMLMRNNAMRNRHIYTEDVSENMALVELYDVDQETGYNNRMPPAWIDQLEEAQFMITKLKTKITELNTLHSQHLHRPTFDENSEEELQIEGCTSEITSMFNNIHRIVQFIKSHMYEGTPKERLLTTNVIRSLANALQDLSVNFRASQNTYIKQLKSREERSKMYFENSTFENDFDVFTNQSESIDDFFVNSSKQMTHQQLLYLEEENTQLAQQREHEINAVVKSIVELNEIFKDLSQMVSDQGSVLDRIDYNIEQTHSQVYEGFKQLQKADSYQRKNRKMWAIIILAATTILLLFILIVVKS</sequence>
<dbReference type="FunCoup" id="A0A1Y1NFM2">
    <property type="interactions" value="1872"/>
</dbReference>
<dbReference type="PANTHER" id="PTHR19957">
    <property type="entry name" value="SYNTAXIN"/>
    <property type="match status" value="1"/>
</dbReference>
<organism evidence="12">
    <name type="scientific">Photinus pyralis</name>
    <name type="common">Common eastern firefly</name>
    <name type="synonym">Lampyris pyralis</name>
    <dbReference type="NCBI Taxonomy" id="7054"/>
    <lineage>
        <taxon>Eukaryota</taxon>
        <taxon>Metazoa</taxon>
        <taxon>Ecdysozoa</taxon>
        <taxon>Arthropoda</taxon>
        <taxon>Hexapoda</taxon>
        <taxon>Insecta</taxon>
        <taxon>Pterygota</taxon>
        <taxon>Neoptera</taxon>
        <taxon>Endopterygota</taxon>
        <taxon>Coleoptera</taxon>
        <taxon>Polyphaga</taxon>
        <taxon>Elateriformia</taxon>
        <taxon>Elateroidea</taxon>
        <taxon>Lampyridae</taxon>
        <taxon>Lampyrinae</taxon>
        <taxon>Photinus</taxon>
    </lineage>
</organism>
<reference evidence="13" key="3">
    <citation type="submission" date="2019-08" db="EMBL/GenBank/DDBJ databases">
        <authorList>
            <consortium name="Photinus pyralis genome working group"/>
            <person name="Fallon T.R."/>
            <person name="Sander Lower S.E."/>
            <person name="Weng J.-K."/>
        </authorList>
    </citation>
    <scope>NUCLEOTIDE SEQUENCE</scope>
    <source>
        <strain evidence="13">1611_PpyrPB1</strain>
        <tissue evidence="13">Whole body</tissue>
    </source>
</reference>
<evidence type="ECO:0000259" key="11">
    <source>
        <dbReference type="PROSITE" id="PS50192"/>
    </source>
</evidence>
<evidence type="ECO:0000313" key="13">
    <source>
        <dbReference type="EMBL" id="KAB0805223.1"/>
    </source>
</evidence>
<dbReference type="InterPro" id="IPR010989">
    <property type="entry name" value="SNARE"/>
</dbReference>
<dbReference type="EMBL" id="VVIM01000001">
    <property type="protein sequence ID" value="KAB0805223.1"/>
    <property type="molecule type" value="Genomic_DNA"/>
</dbReference>
<evidence type="ECO:0000256" key="6">
    <source>
        <dbReference type="ARBA" id="ARBA00022989"/>
    </source>
</evidence>
<evidence type="ECO:0000256" key="5">
    <source>
        <dbReference type="ARBA" id="ARBA00022927"/>
    </source>
</evidence>
<dbReference type="OrthoDB" id="10251371at2759"/>
<dbReference type="AlphaFoldDB" id="A0A1Y1NFM2"/>
<dbReference type="InterPro" id="IPR006012">
    <property type="entry name" value="Syntaxin/epimorphin_CS"/>
</dbReference>